<reference evidence="8" key="2">
    <citation type="submission" date="2013-07" db="EMBL/GenBank/DDBJ databases">
        <authorList>
            <consortium name="The Broad Institute Genome Sequencing Platform"/>
            <person name="Cuomo C."/>
            <person name="Litvintseva A."/>
            <person name="Chen Y."/>
            <person name="Heitman J."/>
            <person name="Sun S."/>
            <person name="Springer D."/>
            <person name="Dromer F."/>
            <person name="Young S.K."/>
            <person name="Zeng Q."/>
            <person name="Gargeya S."/>
            <person name="Fitzgerald M."/>
            <person name="Abouelleil A."/>
            <person name="Alvarado L."/>
            <person name="Berlin A.M."/>
            <person name="Chapman S.B."/>
            <person name="Dewar J."/>
            <person name="Goldberg J."/>
            <person name="Griggs A."/>
            <person name="Gujja S."/>
            <person name="Hansen M."/>
            <person name="Howarth C."/>
            <person name="Imamovic A."/>
            <person name="Larimer J."/>
            <person name="McCowan C."/>
            <person name="Murphy C."/>
            <person name="Pearson M."/>
            <person name="Priest M."/>
            <person name="Roberts A."/>
            <person name="Saif S."/>
            <person name="Shea T."/>
            <person name="Sykes S."/>
            <person name="Wortman J."/>
            <person name="Nusbaum C."/>
            <person name="Birren B."/>
        </authorList>
    </citation>
    <scope>NUCLEOTIDE SEQUENCE</scope>
    <source>
        <strain evidence="8">CBS 10118</strain>
    </source>
</reference>
<dbReference type="PANTHER" id="PTHR44329">
    <property type="entry name" value="SERINE/THREONINE-PROTEIN KINASE TNNI3K-RELATED"/>
    <property type="match status" value="1"/>
</dbReference>
<feature type="domain" description="Protein kinase" evidence="6">
    <location>
        <begin position="443"/>
        <end position="698"/>
    </location>
</feature>
<dbReference type="Gene3D" id="1.10.510.10">
    <property type="entry name" value="Transferase(Phosphotransferase) domain 1"/>
    <property type="match status" value="1"/>
</dbReference>
<dbReference type="InterPro" id="IPR001245">
    <property type="entry name" value="Ser-Thr/Tyr_kinase_cat_dom"/>
</dbReference>
<feature type="region of interest" description="Disordered" evidence="5">
    <location>
        <begin position="1"/>
        <end position="47"/>
    </location>
</feature>
<evidence type="ECO:0000256" key="5">
    <source>
        <dbReference type="SAM" id="MobiDB-lite"/>
    </source>
</evidence>
<dbReference type="InterPro" id="IPR051681">
    <property type="entry name" value="Ser/Thr_Kinases-Pseudokinases"/>
</dbReference>
<dbReference type="EMBL" id="CP144541">
    <property type="protein sequence ID" value="WVW80754.1"/>
    <property type="molecule type" value="Genomic_DNA"/>
</dbReference>
<accession>A0A1B9GFT8</accession>
<feature type="compositionally biased region" description="Polar residues" evidence="5">
    <location>
        <begin position="1"/>
        <end position="22"/>
    </location>
</feature>
<evidence type="ECO:0000313" key="9">
    <source>
        <dbReference type="Proteomes" id="UP000092730"/>
    </source>
</evidence>
<dbReference type="InterPro" id="IPR008271">
    <property type="entry name" value="Ser/Thr_kinase_AS"/>
</dbReference>
<keyword evidence="1" id="KW-0808">Transferase</keyword>
<dbReference type="AlphaFoldDB" id="A0A1B9GFT8"/>
<evidence type="ECO:0000256" key="2">
    <source>
        <dbReference type="ARBA" id="ARBA00022741"/>
    </source>
</evidence>
<dbReference type="OrthoDB" id="1668230at2759"/>
<feature type="compositionally biased region" description="Low complexity" evidence="5">
    <location>
        <begin position="318"/>
        <end position="329"/>
    </location>
</feature>
<dbReference type="RefSeq" id="XP_019050990.1">
    <property type="nucleotide sequence ID" value="XM_019188112.1"/>
</dbReference>
<keyword evidence="4" id="KW-0067">ATP-binding</keyword>
<dbReference type="PRINTS" id="PR00109">
    <property type="entry name" value="TYRKINASE"/>
</dbReference>
<proteinExistence type="predicted"/>
<dbReference type="CDD" id="cd21037">
    <property type="entry name" value="MLKL_NTD"/>
    <property type="match status" value="1"/>
</dbReference>
<name>A0A1B9GFT8_9TREE</name>
<feature type="region of interest" description="Disordered" evidence="5">
    <location>
        <begin position="317"/>
        <end position="336"/>
    </location>
</feature>
<evidence type="ECO:0000313" key="7">
    <source>
        <dbReference type="EMBL" id="OCF29920.1"/>
    </source>
</evidence>
<sequence>MSAPTQSSSRSSKNGSLPSSQQSSLTGRGRISSSSTGTPSRKPHLLLNGVSPQNVIAESPVSAENPDDQAQIIRFSPKYTVSTLTGSTRSFSGNRSMIDPLDDPFAHSIERLEKAVDRLEMAGSGMDFVGNFLSAIPLLQTGGAIMMCLRQMLDAAKKVMENKLDALGLVSDSITIVEAVQGRIKSSTTPLSEDVQHGVEALFVKLTSNTELLQEFVGRSKFKLFLYANKMQRQIDDARNDTLMYIARFTLESIVSFDQLQQAAQTQREQDRQDFAKRLEQFIRNPESARHLIANEEVPEILVTLQREVERQYHNRYQSPAASQPSSAAVQFPTPHPYYPPTSNSSNWVAKSLHIHDADEEVELGTGQGYPTDNDELALSRQATWEEPVTTHQPRRAWQVTNDESDIETSKGMFCQSFLKYLRSESQKSVEDLPVWTITEYEVYREQRECTSNFAKVWKGRWHDQVVAIKDLDPLTDKHLFLAEVNIWCRLDSEYVLPFFGASSAVGPPPWFLVSPWMKNGRITDYVRSEVGSRVDRIALIHRVAQGMEYLHSRDVVHGDLKGQNILIDDEGRPKLCDFGLSQIKIDITSKSASPPEGESNAGTLRFLPPERLKLSPLTKECDVYSFAMTIYQIYSGEIPFAALDAYNAKMSILEGVRPPQIPDIPDELYNLMTRCWAADPRVRPTYEQISTELETMYQHSGSPIHSSQSIPALLDLSRGSAEGSNPDSKLALPIERLKIGKQEPEISLTAPFTAHSDSDSNSEYSADPVFSEDESDRISVASEALSALYLPDQTDHEAPTELELERRYRKYFNYHDYSDDFNLPQWNPTMVALGDIGFMKNGRFVYLDNATGSKVTPGQGLLFSTAIPLNVIAVSETAIYPKLVSDMAKDFGVRIVSAFRTKKTKFTKAVRRQISVPMYPGRKAVRLIVADGKMQMIKDYSDLKRYLVENIDGILRSAAEQGLGELQRTDIVMVVGVLVANNYAMAVSDFAPGATLKFNVLSPTRKSSKEPWGFWTLARDQGDDSSSYRLGINSGSSSGPSPPPFAQSPVPPSPPGLPVIDRRLPDVDDGPLQYSVKTSKPDGPRNAVHLSVLRFPPTGGDPTFFRDLE</sequence>
<dbReference type="STRING" id="1296100.A0A1B9GFT8"/>
<dbReference type="GO" id="GO:0004674">
    <property type="term" value="F:protein serine/threonine kinase activity"/>
    <property type="evidence" value="ECO:0007669"/>
    <property type="project" value="TreeGrafter"/>
</dbReference>
<dbReference type="Proteomes" id="UP000092730">
    <property type="component" value="Chromosome 1"/>
</dbReference>
<protein>
    <submittedName>
        <fullName evidence="7">TKL protein kinase</fullName>
    </submittedName>
</protein>
<organism evidence="7">
    <name type="scientific">Kwoniella bestiolae CBS 10118</name>
    <dbReference type="NCBI Taxonomy" id="1296100"/>
    <lineage>
        <taxon>Eukaryota</taxon>
        <taxon>Fungi</taxon>
        <taxon>Dikarya</taxon>
        <taxon>Basidiomycota</taxon>
        <taxon>Agaricomycotina</taxon>
        <taxon>Tremellomycetes</taxon>
        <taxon>Tremellales</taxon>
        <taxon>Cryptococcaceae</taxon>
        <taxon>Kwoniella</taxon>
    </lineage>
</organism>
<feature type="compositionally biased region" description="Low complexity" evidence="5">
    <location>
        <begin position="23"/>
        <end position="40"/>
    </location>
</feature>
<dbReference type="EMBL" id="KI894018">
    <property type="protein sequence ID" value="OCF29920.1"/>
    <property type="molecule type" value="Genomic_DNA"/>
</dbReference>
<dbReference type="VEuPathDB" id="FungiDB:I302_01433"/>
<dbReference type="PROSITE" id="PS50011">
    <property type="entry name" value="PROTEIN_KINASE_DOM"/>
    <property type="match status" value="1"/>
</dbReference>
<dbReference type="SUPFAM" id="SSF56112">
    <property type="entry name" value="Protein kinase-like (PK-like)"/>
    <property type="match status" value="1"/>
</dbReference>
<dbReference type="InterPro" id="IPR000719">
    <property type="entry name" value="Prot_kinase_dom"/>
</dbReference>
<evidence type="ECO:0000256" key="3">
    <source>
        <dbReference type="ARBA" id="ARBA00022777"/>
    </source>
</evidence>
<evidence type="ECO:0000313" key="8">
    <source>
        <dbReference type="EMBL" id="WVW80754.1"/>
    </source>
</evidence>
<reference evidence="7" key="1">
    <citation type="submission" date="2013-07" db="EMBL/GenBank/DDBJ databases">
        <title>The Genome Sequence of Cryptococcus bestiolae CBS10118.</title>
        <authorList>
            <consortium name="The Broad Institute Genome Sequencing Platform"/>
            <person name="Cuomo C."/>
            <person name="Litvintseva A."/>
            <person name="Chen Y."/>
            <person name="Heitman J."/>
            <person name="Sun S."/>
            <person name="Springer D."/>
            <person name="Dromer F."/>
            <person name="Young S.K."/>
            <person name="Zeng Q."/>
            <person name="Gargeya S."/>
            <person name="Fitzgerald M."/>
            <person name="Abouelleil A."/>
            <person name="Alvarado L."/>
            <person name="Berlin A.M."/>
            <person name="Chapman S.B."/>
            <person name="Dewar J."/>
            <person name="Goldberg J."/>
            <person name="Griggs A."/>
            <person name="Gujja S."/>
            <person name="Hansen M."/>
            <person name="Howarth C."/>
            <person name="Imamovic A."/>
            <person name="Larimer J."/>
            <person name="McCowan C."/>
            <person name="Murphy C."/>
            <person name="Pearson M."/>
            <person name="Priest M."/>
            <person name="Roberts A."/>
            <person name="Saif S."/>
            <person name="Shea T."/>
            <person name="Sykes S."/>
            <person name="Wortman J."/>
            <person name="Nusbaum C."/>
            <person name="Birren B."/>
        </authorList>
    </citation>
    <scope>NUCLEOTIDE SEQUENCE [LARGE SCALE GENOMIC DNA]</scope>
    <source>
        <strain evidence="7">CBS 10118</strain>
    </source>
</reference>
<evidence type="ECO:0000256" key="1">
    <source>
        <dbReference type="ARBA" id="ARBA00022679"/>
    </source>
</evidence>
<dbReference type="GeneID" id="30205832"/>
<dbReference type="GO" id="GO:0005524">
    <property type="term" value="F:ATP binding"/>
    <property type="evidence" value="ECO:0007669"/>
    <property type="project" value="UniProtKB-KW"/>
</dbReference>
<reference evidence="8" key="4">
    <citation type="submission" date="2024-02" db="EMBL/GenBank/DDBJ databases">
        <title>Comparative genomics of Cryptococcus and Kwoniella reveals pathogenesis evolution and contrasting modes of karyotype evolution via chromosome fusion or intercentromeric recombination.</title>
        <authorList>
            <person name="Coelho M.A."/>
            <person name="David-Palma M."/>
            <person name="Shea T."/>
            <person name="Bowers K."/>
            <person name="McGinley-Smith S."/>
            <person name="Mohammad A.W."/>
            <person name="Gnirke A."/>
            <person name="Yurkov A.M."/>
            <person name="Nowrousian M."/>
            <person name="Sun S."/>
            <person name="Cuomo C.A."/>
            <person name="Heitman J."/>
        </authorList>
    </citation>
    <scope>NUCLEOTIDE SEQUENCE</scope>
    <source>
        <strain evidence="8">CBS 10118</strain>
    </source>
</reference>
<evidence type="ECO:0000256" key="4">
    <source>
        <dbReference type="ARBA" id="ARBA00022840"/>
    </source>
</evidence>
<dbReference type="InterPro" id="IPR059179">
    <property type="entry name" value="MLKL-like_MCAfunc"/>
</dbReference>
<keyword evidence="2" id="KW-0547">Nucleotide-binding</keyword>
<dbReference type="PROSITE" id="PS00108">
    <property type="entry name" value="PROTEIN_KINASE_ST"/>
    <property type="match status" value="1"/>
</dbReference>
<evidence type="ECO:0000259" key="6">
    <source>
        <dbReference type="PROSITE" id="PS50011"/>
    </source>
</evidence>
<feature type="region of interest" description="Disordered" evidence="5">
    <location>
        <begin position="752"/>
        <end position="774"/>
    </location>
</feature>
<dbReference type="PANTHER" id="PTHR44329:SF288">
    <property type="entry name" value="MITOGEN-ACTIVATED PROTEIN KINASE KINASE KINASE 20"/>
    <property type="match status" value="1"/>
</dbReference>
<feature type="region of interest" description="Disordered" evidence="5">
    <location>
        <begin position="1026"/>
        <end position="1110"/>
    </location>
</feature>
<dbReference type="KEGG" id="kbi:30205832"/>
<dbReference type="InterPro" id="IPR011009">
    <property type="entry name" value="Kinase-like_dom_sf"/>
</dbReference>
<dbReference type="Pfam" id="PF07714">
    <property type="entry name" value="PK_Tyr_Ser-Thr"/>
    <property type="match status" value="1"/>
</dbReference>
<reference evidence="7" key="3">
    <citation type="submission" date="2014-01" db="EMBL/GenBank/DDBJ databases">
        <title>Evolution of pathogenesis and genome organization in the Tremellales.</title>
        <authorList>
            <person name="Cuomo C."/>
            <person name="Litvintseva A."/>
            <person name="Heitman J."/>
            <person name="Chen Y."/>
            <person name="Sun S."/>
            <person name="Springer D."/>
            <person name="Dromer F."/>
            <person name="Young S."/>
            <person name="Zeng Q."/>
            <person name="Chapman S."/>
            <person name="Gujja S."/>
            <person name="Saif S."/>
            <person name="Birren B."/>
        </authorList>
    </citation>
    <scope>NUCLEOTIDE SEQUENCE</scope>
    <source>
        <strain evidence="7">CBS 10118</strain>
    </source>
</reference>
<feature type="compositionally biased region" description="Pro residues" evidence="5">
    <location>
        <begin position="1041"/>
        <end position="1058"/>
    </location>
</feature>
<dbReference type="SMART" id="SM00220">
    <property type="entry name" value="S_TKc"/>
    <property type="match status" value="1"/>
</dbReference>
<keyword evidence="3 7" id="KW-0418">Kinase</keyword>
<gene>
    <name evidence="7" type="ORF">I302_01433</name>
    <name evidence="8" type="ORF">I302_102740</name>
</gene>
<keyword evidence="9" id="KW-1185">Reference proteome</keyword>